<keyword evidence="2" id="KW-0106">Calcium</keyword>
<feature type="domain" description="EF-hand" evidence="4">
    <location>
        <begin position="318"/>
        <end position="353"/>
    </location>
</feature>
<evidence type="ECO:0000256" key="2">
    <source>
        <dbReference type="ARBA" id="ARBA00022837"/>
    </source>
</evidence>
<evidence type="ECO:0000313" key="8">
    <source>
        <dbReference type="Proteomes" id="UP000284657"/>
    </source>
</evidence>
<dbReference type="PANTHER" id="PTHR44324">
    <property type="entry name" value="WD40 REPEAT DOMAIN 95"/>
    <property type="match status" value="1"/>
</dbReference>
<reference evidence="7 8" key="1">
    <citation type="submission" date="2018-07" db="EMBL/GenBank/DDBJ databases">
        <title>Genome sequencing of oomycete isolates from Chile give support for New Zealand origin for Phytophthora kernoviae and make available the first Nothophytophthora sp. genome.</title>
        <authorList>
            <person name="Studholme D.J."/>
            <person name="Sanfuentes E."/>
            <person name="Panda P."/>
            <person name="Hill R."/>
            <person name="Sambles C."/>
            <person name="Grant M."/>
            <person name="Williams N.M."/>
            <person name="Mcdougal R.L."/>
        </authorList>
    </citation>
    <scope>NUCLEOTIDE SEQUENCE [LARGE SCALE GENOMIC DNA]</scope>
    <source>
        <strain evidence="6">Chile6</strain>
        <strain evidence="5">Chile7</strain>
    </source>
</reference>
<feature type="compositionally biased region" description="Basic and acidic residues" evidence="3">
    <location>
        <begin position="357"/>
        <end position="369"/>
    </location>
</feature>
<dbReference type="OrthoDB" id="189968at2759"/>
<evidence type="ECO:0000259" key="4">
    <source>
        <dbReference type="PROSITE" id="PS50222"/>
    </source>
</evidence>
<name>A0A3F2RYR4_9STRA</name>
<dbReference type="InterPro" id="IPR011992">
    <property type="entry name" value="EF-hand-dom_pair"/>
</dbReference>
<dbReference type="Proteomes" id="UP000284657">
    <property type="component" value="Unassembled WGS sequence"/>
</dbReference>
<dbReference type="SUPFAM" id="SSF47473">
    <property type="entry name" value="EF-hand"/>
    <property type="match status" value="1"/>
</dbReference>
<dbReference type="EMBL" id="MBAD02001815">
    <property type="protein sequence ID" value="RLN51663.1"/>
    <property type="molecule type" value="Genomic_DNA"/>
</dbReference>
<dbReference type="PANTHER" id="PTHR44324:SF4">
    <property type="entry name" value="WD40 REPEAT DOMAIN 95"/>
    <property type="match status" value="1"/>
</dbReference>
<dbReference type="Proteomes" id="UP000277300">
    <property type="component" value="Unassembled WGS sequence"/>
</dbReference>
<dbReference type="PROSITE" id="PS50222">
    <property type="entry name" value="EF_HAND_2"/>
    <property type="match status" value="1"/>
</dbReference>
<dbReference type="Gene3D" id="2.130.10.10">
    <property type="entry name" value="YVTN repeat-like/Quinoprotein amine dehydrogenase"/>
    <property type="match status" value="1"/>
</dbReference>
<organism evidence="6 7">
    <name type="scientific">Phytophthora kernoviae</name>
    <dbReference type="NCBI Taxonomy" id="325452"/>
    <lineage>
        <taxon>Eukaryota</taxon>
        <taxon>Sar</taxon>
        <taxon>Stramenopiles</taxon>
        <taxon>Oomycota</taxon>
        <taxon>Peronosporomycetes</taxon>
        <taxon>Peronosporales</taxon>
        <taxon>Peronosporaceae</taxon>
        <taxon>Phytophthora</taxon>
    </lineage>
</organism>
<evidence type="ECO:0000313" key="7">
    <source>
        <dbReference type="Proteomes" id="UP000277300"/>
    </source>
</evidence>
<evidence type="ECO:0000313" key="5">
    <source>
        <dbReference type="EMBL" id="RLN51663.1"/>
    </source>
</evidence>
<accession>A0A3F2RYR4</accession>
<evidence type="ECO:0000313" key="6">
    <source>
        <dbReference type="EMBL" id="RLN66895.1"/>
    </source>
</evidence>
<feature type="region of interest" description="Disordered" evidence="3">
    <location>
        <begin position="357"/>
        <end position="377"/>
    </location>
</feature>
<dbReference type="InterPro" id="IPR051242">
    <property type="entry name" value="WD-EF-hand_domain"/>
</dbReference>
<dbReference type="InterPro" id="IPR002048">
    <property type="entry name" value="EF_hand_dom"/>
</dbReference>
<dbReference type="AlphaFoldDB" id="A0A3F2RYR4"/>
<dbReference type="Gene3D" id="1.10.238.10">
    <property type="entry name" value="EF-hand"/>
    <property type="match status" value="1"/>
</dbReference>
<protein>
    <recommendedName>
        <fullName evidence="4">EF-hand domain-containing protein</fullName>
    </recommendedName>
</protein>
<dbReference type="InterPro" id="IPR018247">
    <property type="entry name" value="EF_Hand_1_Ca_BS"/>
</dbReference>
<dbReference type="InterPro" id="IPR036322">
    <property type="entry name" value="WD40_repeat_dom_sf"/>
</dbReference>
<evidence type="ECO:0000256" key="1">
    <source>
        <dbReference type="ARBA" id="ARBA00022737"/>
    </source>
</evidence>
<gene>
    <name evidence="5" type="ORF">BBJ29_003279</name>
    <name evidence="6" type="ORF">BBP00_00001938</name>
</gene>
<dbReference type="EMBL" id="MBDO02000030">
    <property type="protein sequence ID" value="RLN66895.1"/>
    <property type="molecule type" value="Genomic_DNA"/>
</dbReference>
<evidence type="ECO:0000256" key="3">
    <source>
        <dbReference type="SAM" id="MobiDB-lite"/>
    </source>
</evidence>
<keyword evidence="1" id="KW-0677">Repeat</keyword>
<proteinExistence type="predicted"/>
<dbReference type="InterPro" id="IPR015943">
    <property type="entry name" value="WD40/YVTN_repeat-like_dom_sf"/>
</dbReference>
<comment type="caution">
    <text evidence="6">The sequence shown here is derived from an EMBL/GenBank/DDBJ whole genome shotgun (WGS) entry which is preliminary data.</text>
</comment>
<dbReference type="PROSITE" id="PS00018">
    <property type="entry name" value="EF_HAND_1"/>
    <property type="match status" value="1"/>
</dbReference>
<sequence>MDEANALASAREFDALKDEDVTPLPTSKPHVIFRLRREEDEIAPWFVELVFLLFNAQGDVLQVVRGFKSPEAPTSSLRSTGNSGVVYFGEDNFRVTRAKSKETQEREVVRFSMTKIHPFVEVVGCLVTYAEDEIARSPQLNAFSLTCDLHAVDTAQAEADAQALAAGGKRFVFDAGERIRLLEVIHDPKTRRQQNSKQPNVLVLCKLFRRRGSYRDWAFHAATDDRSSVVVRSAVTATLVEAMQAFMLDLIPDIKISNRKPLSSVAGICAALNRNEFSGIESHFPERGLPKTDFARLLLFELMRTRPRLLQHVAHVTTLVSILFEMFEQIDINGDGVVDWEEFTSFALGLIATRGSHDDNDHDQGHSDGDSQNAPPRATITYRQEPLSTATASRSFPYQVNKLKTFVQLKRLAVIEHKSSRILMFDMDMNFLHELNCGEKLAAEKKAGDKQQDVLDTLEVLDAEHVPARNALAVASNDLCISVWSIIDATVGTYVFNGKLVGRFPALFVKCAIPQSVVAAQEDGNGDDTPGVSPTRSVIFNIVTNTFVGVVENRITVWNANSGAKIEVPVVVRDAEICAIVFDSPRERKLFVATNDGAVRQYNPVTGALLFVSHLC</sequence>
<dbReference type="SUPFAM" id="SSF50978">
    <property type="entry name" value="WD40 repeat-like"/>
    <property type="match status" value="1"/>
</dbReference>
<dbReference type="GO" id="GO:0005509">
    <property type="term" value="F:calcium ion binding"/>
    <property type="evidence" value="ECO:0007669"/>
    <property type="project" value="InterPro"/>
</dbReference>